<feature type="region of interest" description="Disordered" evidence="1">
    <location>
        <begin position="238"/>
        <end position="659"/>
    </location>
</feature>
<sequence>MVQNNKVLTVSYGTFSCTLEGFEDSFDTMKAIAEYFRDLAADDRYFGAEPPQPDAEMMARIAQREIARQVEARSSDSGIHLRAAAAAPAAPAQVTTPDATPSAEARAEPQLEETATEDADAVEPVADSPATTAEIADQIAEDREAVAEPTAEDTDAASASVLADVSSALSETRAEDLATDADEADDIQDDIQADLADDLMVEAEDVLDPAPRSEDTVPATDSIAAKLQRIRAVVAKTPNRSEEFIEDEHADAVSTGENDLPEDVATAFEDDLRDDEPFEDEATHEESVSDILDRLDLTGARVDAPASDDAADAEDESDADTVSETIAQDTLSDESADEPEAQAQPVRPQRPLKARTIRVTRNVQATPEDSDGSAAADAAQPEAPDTQDASAAAPSAEAESHANPVEEKPAAAEAPAEPIRPRRPVRGRVIRVKRAQADGSLIDATAEDVTPRREPAADAPKAIAPAAPKESSLSEDEEADLMAELAAVEAELMASSGSQADAAPAEEDSSEEGNAEVAPEAPAAAERPAREILTSSDASTDGDVSRLMAAADDRLSDEDAASSRETYNQLRAAVAAAQADTGESDDARREARTRAFREDLAHVVRPSRGGSDDGAARGAGQARPAPLKLVAEQRIDPTPEEKPAAAAQAQPSDTPVRPRRVSSVLMGSDEDDSAPAARQQDGAFATYATEKGAVELHELLEAAASYMSFVEGRESFSRPQLINKVRMLEGQDDFNREDSLRSFGMLLREGKLKKASNGRFSVSSQIGFRPGNRAAG</sequence>
<dbReference type="Proteomes" id="UP000013243">
    <property type="component" value="Chromosome"/>
</dbReference>
<feature type="compositionally biased region" description="Basic residues" evidence="1">
    <location>
        <begin position="421"/>
        <end position="434"/>
    </location>
</feature>
<name>A0A1B1A0F8_9RHOB</name>
<feature type="compositionally biased region" description="Acidic residues" evidence="1">
    <location>
        <begin position="268"/>
        <end position="283"/>
    </location>
</feature>
<feature type="compositionally biased region" description="Acidic residues" evidence="1">
    <location>
        <begin position="504"/>
        <end position="514"/>
    </location>
</feature>
<dbReference type="OrthoDB" id="7798282at2"/>
<feature type="compositionally biased region" description="Acidic residues" evidence="1">
    <location>
        <begin position="309"/>
        <end position="321"/>
    </location>
</feature>
<feature type="compositionally biased region" description="Basic and acidic residues" evidence="1">
    <location>
        <begin position="398"/>
        <end position="410"/>
    </location>
</feature>
<feature type="compositionally biased region" description="Low complexity" evidence="1">
    <location>
        <begin position="616"/>
        <end position="626"/>
    </location>
</feature>
<evidence type="ECO:0000313" key="2">
    <source>
        <dbReference type="EMBL" id="ANP39967.1"/>
    </source>
</evidence>
<evidence type="ECO:0000313" key="3">
    <source>
        <dbReference type="Proteomes" id="UP000013243"/>
    </source>
</evidence>
<dbReference type="STRING" id="1265309.K529_004235"/>
<dbReference type="PROSITE" id="PS51257">
    <property type="entry name" value="PROKAR_LIPOPROTEIN"/>
    <property type="match status" value="1"/>
</dbReference>
<feature type="region of interest" description="Disordered" evidence="1">
    <location>
        <begin position="144"/>
        <end position="186"/>
    </location>
</feature>
<feature type="compositionally biased region" description="Low complexity" evidence="1">
    <location>
        <begin position="372"/>
        <end position="397"/>
    </location>
</feature>
<feature type="compositionally biased region" description="Low complexity" evidence="1">
    <location>
        <begin position="482"/>
        <end position="503"/>
    </location>
</feature>
<organism evidence="2 3">
    <name type="scientific">Tritonibacter mobilis F1926</name>
    <dbReference type="NCBI Taxonomy" id="1265309"/>
    <lineage>
        <taxon>Bacteria</taxon>
        <taxon>Pseudomonadati</taxon>
        <taxon>Pseudomonadota</taxon>
        <taxon>Alphaproteobacteria</taxon>
        <taxon>Rhodobacterales</taxon>
        <taxon>Paracoccaceae</taxon>
        <taxon>Tritonibacter</taxon>
    </lineage>
</organism>
<feature type="compositionally biased region" description="Acidic residues" evidence="1">
    <location>
        <begin position="110"/>
        <end position="121"/>
    </location>
</feature>
<feature type="compositionally biased region" description="Low complexity" evidence="1">
    <location>
        <begin position="83"/>
        <end position="92"/>
    </location>
</feature>
<evidence type="ECO:0000256" key="1">
    <source>
        <dbReference type="SAM" id="MobiDB-lite"/>
    </source>
</evidence>
<feature type="compositionally biased region" description="Low complexity" evidence="1">
    <location>
        <begin position="457"/>
        <end position="471"/>
    </location>
</feature>
<dbReference type="AlphaFoldDB" id="A0A1B1A0F8"/>
<dbReference type="RefSeq" id="WP_046002477.1">
    <property type="nucleotide sequence ID" value="NZ_CP015230.1"/>
</dbReference>
<proteinExistence type="predicted"/>
<dbReference type="KEGG" id="rmb:K529_004235"/>
<dbReference type="EMBL" id="CP015230">
    <property type="protein sequence ID" value="ANP39967.1"/>
    <property type="molecule type" value="Genomic_DNA"/>
</dbReference>
<gene>
    <name evidence="2" type="ORF">K529_004235</name>
</gene>
<feature type="compositionally biased region" description="Acidic residues" evidence="1">
    <location>
        <begin position="177"/>
        <end position="186"/>
    </location>
</feature>
<feature type="compositionally biased region" description="Acidic residues" evidence="1">
    <location>
        <begin position="331"/>
        <end position="340"/>
    </location>
</feature>
<feature type="region of interest" description="Disordered" evidence="1">
    <location>
        <begin position="83"/>
        <end position="128"/>
    </location>
</feature>
<protein>
    <submittedName>
        <fullName evidence="2">Chemotaxis protein CheA</fullName>
    </submittedName>
</protein>
<feature type="compositionally biased region" description="Basic and acidic residues" evidence="1">
    <location>
        <begin position="585"/>
        <end position="602"/>
    </location>
</feature>
<accession>A0A1B1A0F8</accession>
<dbReference type="GeneID" id="28249013"/>
<feature type="compositionally biased region" description="Low complexity" evidence="1">
    <location>
        <begin position="515"/>
        <end position="526"/>
    </location>
</feature>
<reference evidence="2 3" key="1">
    <citation type="journal article" date="2016" name="ISME J.">
        <title>Global occurrence and heterogeneity of the Roseobacter-clade species Ruegeria mobilis.</title>
        <authorList>
            <person name="Sonnenschein E."/>
            <person name="Gram L."/>
        </authorList>
    </citation>
    <scope>NUCLEOTIDE SEQUENCE [LARGE SCALE GENOMIC DNA]</scope>
    <source>
        <strain evidence="2 3">F1926</strain>
    </source>
</reference>
<feature type="compositionally biased region" description="Basic and acidic residues" evidence="1">
    <location>
        <begin position="631"/>
        <end position="643"/>
    </location>
</feature>
<feature type="compositionally biased region" description="Basic and acidic residues" evidence="1">
    <location>
        <begin position="284"/>
        <end position="296"/>
    </location>
</feature>
<feature type="compositionally biased region" description="Low complexity" evidence="1">
    <location>
        <begin position="156"/>
        <end position="170"/>
    </location>
</feature>